<dbReference type="Pfam" id="PF14303">
    <property type="entry name" value="NAM-associated"/>
    <property type="match status" value="1"/>
</dbReference>
<evidence type="ECO:0000313" key="3">
    <source>
        <dbReference type="EMBL" id="KAF8403925.1"/>
    </source>
</evidence>
<organism evidence="3 4">
    <name type="scientific">Tetracentron sinense</name>
    <name type="common">Spur-leaf</name>
    <dbReference type="NCBI Taxonomy" id="13715"/>
    <lineage>
        <taxon>Eukaryota</taxon>
        <taxon>Viridiplantae</taxon>
        <taxon>Streptophyta</taxon>
        <taxon>Embryophyta</taxon>
        <taxon>Tracheophyta</taxon>
        <taxon>Spermatophyta</taxon>
        <taxon>Magnoliopsida</taxon>
        <taxon>Trochodendrales</taxon>
        <taxon>Trochodendraceae</taxon>
        <taxon>Tetracentron</taxon>
    </lineage>
</organism>
<comment type="caution">
    <text evidence="3">The sequence shown here is derived from an EMBL/GenBank/DDBJ whole genome shotgun (WGS) entry which is preliminary data.</text>
</comment>
<protein>
    <recommendedName>
        <fullName evidence="2">No apical meristem-associated C-terminal domain-containing protein</fullName>
    </recommendedName>
</protein>
<dbReference type="Proteomes" id="UP000655225">
    <property type="component" value="Unassembled WGS sequence"/>
</dbReference>
<dbReference type="PANTHER" id="PTHR45125:SF3">
    <property type="entry name" value="NO-APICAL-MERISTEM-ASSOCIATED CARBOXY-TERMINAL DOMAIN PROTEIN"/>
    <property type="match status" value="1"/>
</dbReference>
<dbReference type="PANTHER" id="PTHR45125">
    <property type="entry name" value="F21J9.4-RELATED"/>
    <property type="match status" value="1"/>
</dbReference>
<reference evidence="3 4" key="1">
    <citation type="submission" date="2020-04" db="EMBL/GenBank/DDBJ databases">
        <title>Plant Genome Project.</title>
        <authorList>
            <person name="Zhang R.-G."/>
        </authorList>
    </citation>
    <scope>NUCLEOTIDE SEQUENCE [LARGE SCALE GENOMIC DNA]</scope>
    <source>
        <strain evidence="3">YNK0</strain>
        <tissue evidence="3">Leaf</tissue>
    </source>
</reference>
<proteinExistence type="predicted"/>
<dbReference type="EMBL" id="JABCRI010000007">
    <property type="protein sequence ID" value="KAF8403925.1"/>
    <property type="molecule type" value="Genomic_DNA"/>
</dbReference>
<sequence>MYGEHPNGGMTEVESHDIDFIETDFPSIGDVNRDLDLYELEEDEAILPSSSEGGELVHCPVITENSGSGLQPSGSDPQLFEPVCCLVESHGLLQMQQLKMMIGEMDSQDQRDMSFMDILHEDANMANSVLGESQQNPMSVDYSQPQVVMAHTKKPQRGSNFSIEEDKLLVSSWLNVGMDPVQGTDQKHNQFWERCHTYFHAHKDFPTERIYSSLMNRWSIIQKSVSKFTACLDQIEHLNQSGTTEHDKIQKARSLYRSQNKDVAFPYEHYWNLLKGEQKWLYHGNKDKQRRNSSVATSANVTHTPSSILEGEGDNVSHGNNVDFERPIGRKAKKAKRKRKEGPSEDVAEFMKKKVESLEDARVQGEEIIRLEKERLQLEQLDREEKMDIERKKLHLLELDRVEKMNIERRKLHLQELDREERIMTIDSSMMFDFQQQYWKARQKGIIESQQARNLT</sequence>
<name>A0A834ZBR9_TETSI</name>
<evidence type="ECO:0000313" key="4">
    <source>
        <dbReference type="Proteomes" id="UP000655225"/>
    </source>
</evidence>
<dbReference type="OMA" id="NIMYESQ"/>
<feature type="region of interest" description="Disordered" evidence="1">
    <location>
        <begin position="305"/>
        <end position="324"/>
    </location>
</feature>
<evidence type="ECO:0000256" key="1">
    <source>
        <dbReference type="SAM" id="MobiDB-lite"/>
    </source>
</evidence>
<feature type="domain" description="No apical meristem-associated C-terminal" evidence="2">
    <location>
        <begin position="265"/>
        <end position="446"/>
    </location>
</feature>
<keyword evidence="4" id="KW-1185">Reference proteome</keyword>
<gene>
    <name evidence="3" type="ORF">HHK36_012031</name>
</gene>
<evidence type="ECO:0000259" key="2">
    <source>
        <dbReference type="Pfam" id="PF14303"/>
    </source>
</evidence>
<dbReference type="InterPro" id="IPR029466">
    <property type="entry name" value="NAM-associated_C"/>
</dbReference>
<dbReference type="AlphaFoldDB" id="A0A834ZBR9"/>
<accession>A0A834ZBR9</accession>
<dbReference type="OrthoDB" id="2507178at2759"/>